<dbReference type="EMBL" id="MU001852">
    <property type="protein sequence ID" value="KAF2795654.1"/>
    <property type="molecule type" value="Genomic_DNA"/>
</dbReference>
<evidence type="ECO:0000313" key="2">
    <source>
        <dbReference type="EMBL" id="KAF2795654.1"/>
    </source>
</evidence>
<dbReference type="AlphaFoldDB" id="A0A6A6XHK5"/>
<evidence type="ECO:0000313" key="3">
    <source>
        <dbReference type="Proteomes" id="UP000799757"/>
    </source>
</evidence>
<evidence type="ECO:0008006" key="4">
    <source>
        <dbReference type="Google" id="ProtNLM"/>
    </source>
</evidence>
<proteinExistence type="predicted"/>
<feature type="region of interest" description="Disordered" evidence="1">
    <location>
        <begin position="1"/>
        <end position="27"/>
    </location>
</feature>
<protein>
    <recommendedName>
        <fullName evidence="4">Acid protease</fullName>
    </recommendedName>
</protein>
<gene>
    <name evidence="2" type="ORF">K505DRAFT_9887</name>
</gene>
<reference evidence="2" key="1">
    <citation type="journal article" date="2020" name="Stud. Mycol.">
        <title>101 Dothideomycetes genomes: a test case for predicting lifestyles and emergence of pathogens.</title>
        <authorList>
            <person name="Haridas S."/>
            <person name="Albert R."/>
            <person name="Binder M."/>
            <person name="Bloem J."/>
            <person name="Labutti K."/>
            <person name="Salamov A."/>
            <person name="Andreopoulos B."/>
            <person name="Baker S."/>
            <person name="Barry K."/>
            <person name="Bills G."/>
            <person name="Bluhm B."/>
            <person name="Cannon C."/>
            <person name="Castanera R."/>
            <person name="Culley D."/>
            <person name="Daum C."/>
            <person name="Ezra D."/>
            <person name="Gonzalez J."/>
            <person name="Henrissat B."/>
            <person name="Kuo A."/>
            <person name="Liang C."/>
            <person name="Lipzen A."/>
            <person name="Lutzoni F."/>
            <person name="Magnuson J."/>
            <person name="Mondo S."/>
            <person name="Nolan M."/>
            <person name="Ohm R."/>
            <person name="Pangilinan J."/>
            <person name="Park H.-J."/>
            <person name="Ramirez L."/>
            <person name="Alfaro M."/>
            <person name="Sun H."/>
            <person name="Tritt A."/>
            <person name="Yoshinaga Y."/>
            <person name="Zwiers L.-H."/>
            <person name="Turgeon B."/>
            <person name="Goodwin S."/>
            <person name="Spatafora J."/>
            <person name="Crous P."/>
            <person name="Grigoriev I."/>
        </authorList>
    </citation>
    <scope>NUCLEOTIDE SEQUENCE</scope>
    <source>
        <strain evidence="2">CBS 109.77</strain>
    </source>
</reference>
<keyword evidence="3" id="KW-1185">Reference proteome</keyword>
<organism evidence="2 3">
    <name type="scientific">Melanomma pulvis-pyrius CBS 109.77</name>
    <dbReference type="NCBI Taxonomy" id="1314802"/>
    <lineage>
        <taxon>Eukaryota</taxon>
        <taxon>Fungi</taxon>
        <taxon>Dikarya</taxon>
        <taxon>Ascomycota</taxon>
        <taxon>Pezizomycotina</taxon>
        <taxon>Dothideomycetes</taxon>
        <taxon>Pleosporomycetidae</taxon>
        <taxon>Pleosporales</taxon>
        <taxon>Melanommataceae</taxon>
        <taxon>Melanomma</taxon>
    </lineage>
</organism>
<accession>A0A6A6XHK5</accession>
<feature type="compositionally biased region" description="Polar residues" evidence="1">
    <location>
        <begin position="7"/>
        <end position="18"/>
    </location>
</feature>
<dbReference type="OrthoDB" id="5291209at2759"/>
<dbReference type="Proteomes" id="UP000799757">
    <property type="component" value="Unassembled WGS sequence"/>
</dbReference>
<evidence type="ECO:0000256" key="1">
    <source>
        <dbReference type="SAM" id="MobiDB-lite"/>
    </source>
</evidence>
<name>A0A6A6XHK5_9PLEO</name>
<sequence>MMKLQSPADTDSDSNSGTKAKLESPTRYIPKTLSPAPTCRRISARLYKQRLKITATLVLLSLYLVVNHLTCTMPPIRQNADLSQHTKTLFLPYVHKFSTQEIPMVRATISGNDFELPMDTGSTGIMIGAPRLPHISPDEGIPAYEYLSSSRILYGGRLVSQTITFHGVDGAYATATVPILVVDRSMVCPWYKPGVDGFHCPRIPHRPYPEPRDTSQIMYMGIGFGRNRLEHKKLKALPSGNPFLNINNINGEEVQTGAMRTGYTISTDGVYLGLTKENTKGFVFTDLERGVTTDPRDWAMVKMCFRLNDQGDNCGSALIDTGIPQMYLRTDVGVETPNVTVRNPNKEGEATWVKRVKPGTNIAIGFPSLEGREIVGYSFEVGTGMLMEPVYVVPESQGPPPYVNTGRNFLFGFSVVFDADGGRFGFRAVHPQHPQISHSSL</sequence>